<dbReference type="PROSITE" id="PS51257">
    <property type="entry name" value="PROKAR_LIPOPROTEIN"/>
    <property type="match status" value="1"/>
</dbReference>
<evidence type="ECO:0008006" key="5">
    <source>
        <dbReference type="Google" id="ProtNLM"/>
    </source>
</evidence>
<feature type="compositionally biased region" description="Gly residues" evidence="1">
    <location>
        <begin position="30"/>
        <end position="39"/>
    </location>
</feature>
<keyword evidence="4" id="KW-1185">Reference proteome</keyword>
<proteinExistence type="predicted"/>
<evidence type="ECO:0000313" key="3">
    <source>
        <dbReference type="EMBL" id="MEU3554940.1"/>
    </source>
</evidence>
<feature type="chain" id="PRO_5046121891" description="Lipoprotein" evidence="2">
    <location>
        <begin position="31"/>
        <end position="215"/>
    </location>
</feature>
<name>A0ABV2YGS8_9ACTN</name>
<dbReference type="Proteomes" id="UP001550850">
    <property type="component" value="Unassembled WGS sequence"/>
</dbReference>
<feature type="region of interest" description="Disordered" evidence="1">
    <location>
        <begin position="27"/>
        <end position="48"/>
    </location>
</feature>
<evidence type="ECO:0000256" key="2">
    <source>
        <dbReference type="SAM" id="SignalP"/>
    </source>
</evidence>
<accession>A0ABV2YGS8</accession>
<keyword evidence="2" id="KW-0732">Signal</keyword>
<evidence type="ECO:0000256" key="1">
    <source>
        <dbReference type="SAM" id="MobiDB-lite"/>
    </source>
</evidence>
<evidence type="ECO:0000313" key="4">
    <source>
        <dbReference type="Proteomes" id="UP001550850"/>
    </source>
</evidence>
<protein>
    <recommendedName>
        <fullName evidence="5">Lipoprotein</fullName>
    </recommendedName>
</protein>
<sequence>MRGRAARVAGALLFGALTAAGCAPSAPAGAGTGAGGPGDGRVEARSSPTVAAAGEGPVFLAAGECSTSGTRSFGEVACTSERAVAKVTARRAGRPADGPRCPPDTDFVLHVSDRHSASDEDGDGITPQGYACMRNLQPPHPGDPGGGGGPHTVVGDCLYATGRGEVRETACDARGGRRPEFEVTRAVVDRDRCPSSTALYVRLGGGLPVGCARKV</sequence>
<comment type="caution">
    <text evidence="3">The sequence shown here is derived from an EMBL/GenBank/DDBJ whole genome shotgun (WGS) entry which is preliminary data.</text>
</comment>
<gene>
    <name evidence="3" type="ORF">AB0E65_12095</name>
</gene>
<organism evidence="3 4">
    <name type="scientific">Streptomyces fragilis</name>
    <dbReference type="NCBI Taxonomy" id="67301"/>
    <lineage>
        <taxon>Bacteria</taxon>
        <taxon>Bacillati</taxon>
        <taxon>Actinomycetota</taxon>
        <taxon>Actinomycetes</taxon>
        <taxon>Kitasatosporales</taxon>
        <taxon>Streptomycetaceae</taxon>
        <taxon>Streptomyces</taxon>
    </lineage>
</organism>
<dbReference type="EMBL" id="JBEZUR010000014">
    <property type="protein sequence ID" value="MEU3554940.1"/>
    <property type="molecule type" value="Genomic_DNA"/>
</dbReference>
<dbReference type="RefSeq" id="WP_159105687.1">
    <property type="nucleotide sequence ID" value="NZ_BEVZ01000005.1"/>
</dbReference>
<feature type="signal peptide" evidence="2">
    <location>
        <begin position="1"/>
        <end position="30"/>
    </location>
</feature>
<reference evidence="3 4" key="1">
    <citation type="submission" date="2024-06" db="EMBL/GenBank/DDBJ databases">
        <title>The Natural Products Discovery Center: Release of the First 8490 Sequenced Strains for Exploring Actinobacteria Biosynthetic Diversity.</title>
        <authorList>
            <person name="Kalkreuter E."/>
            <person name="Kautsar S.A."/>
            <person name="Yang D."/>
            <person name="Bader C.D."/>
            <person name="Teijaro C.N."/>
            <person name="Fluegel L."/>
            <person name="Davis C.M."/>
            <person name="Simpson J.R."/>
            <person name="Lauterbach L."/>
            <person name="Steele A.D."/>
            <person name="Gui C."/>
            <person name="Meng S."/>
            <person name="Li G."/>
            <person name="Viehrig K."/>
            <person name="Ye F."/>
            <person name="Su P."/>
            <person name="Kiefer A.F."/>
            <person name="Nichols A."/>
            <person name="Cepeda A.J."/>
            <person name="Yan W."/>
            <person name="Fan B."/>
            <person name="Jiang Y."/>
            <person name="Adhikari A."/>
            <person name="Zheng C.-J."/>
            <person name="Schuster L."/>
            <person name="Cowan T.M."/>
            <person name="Smanski M.J."/>
            <person name="Chevrette M.G."/>
            <person name="De Carvalho L.P.S."/>
            <person name="Shen B."/>
        </authorList>
    </citation>
    <scope>NUCLEOTIDE SEQUENCE [LARGE SCALE GENOMIC DNA]</scope>
    <source>
        <strain evidence="3 4">NPDC038104</strain>
    </source>
</reference>